<organism evidence="10 11">
    <name type="scientific">Ottowia flava</name>
    <dbReference type="NCBI Taxonomy" id="2675430"/>
    <lineage>
        <taxon>Bacteria</taxon>
        <taxon>Pseudomonadati</taxon>
        <taxon>Pseudomonadota</taxon>
        <taxon>Betaproteobacteria</taxon>
        <taxon>Burkholderiales</taxon>
        <taxon>Comamonadaceae</taxon>
        <taxon>Ottowia</taxon>
    </lineage>
</organism>
<protein>
    <recommendedName>
        <fullName evidence="6">Probable septum site-determining protein MinC</fullName>
    </recommendedName>
</protein>
<dbReference type="RefSeq" id="WP_147913212.1">
    <property type="nucleotide sequence ID" value="NZ_JBHUEJ010000044.1"/>
</dbReference>
<dbReference type="InterPro" id="IPR007874">
    <property type="entry name" value="MinC_N"/>
</dbReference>
<evidence type="ECO:0000256" key="4">
    <source>
        <dbReference type="ARBA" id="ARBA00023306"/>
    </source>
</evidence>
<dbReference type="InterPro" id="IPR016098">
    <property type="entry name" value="CAP/MinC_C"/>
</dbReference>
<comment type="similarity">
    <text evidence="1 6">Belongs to the MinC family.</text>
</comment>
<dbReference type="Proteomes" id="UP001597304">
    <property type="component" value="Unassembled WGS sequence"/>
</dbReference>
<comment type="caution">
    <text evidence="10">The sequence shown here is derived from an EMBL/GenBank/DDBJ whole genome shotgun (WGS) entry which is preliminary data.</text>
</comment>
<sequence>MSVALAGRSPTTFEIKSASLPLLALRLKSPDLQVLEDELRAQYGDKPDFFDHDLLVLDLSTLQAEASEEASPAELDFPAIVALLTAHRLRPLAVRGGNDEQMAAAVAAGLLAANDVRVQTAARPPEPPPTTATAAQPEPSALEAPPPGALVIDRPLRSGQQVYARGRDLVVMAMVNPGAEVIADGHIHVYAPLRGRAIAGARGWPDARIFAREMKPELVSISGVYRTSDEALPGEVWGHAATVRLQSSEEAGDKLIFEQVNA</sequence>
<evidence type="ECO:0000256" key="3">
    <source>
        <dbReference type="ARBA" id="ARBA00023210"/>
    </source>
</evidence>
<dbReference type="EMBL" id="JBHUEJ010000044">
    <property type="protein sequence ID" value="MFD1712516.1"/>
    <property type="molecule type" value="Genomic_DNA"/>
</dbReference>
<dbReference type="SUPFAM" id="SSF63848">
    <property type="entry name" value="Cell-division inhibitor MinC, C-terminal domain"/>
    <property type="match status" value="1"/>
</dbReference>
<keyword evidence="2 6" id="KW-0132">Cell division</keyword>
<comment type="subunit">
    <text evidence="6">Interacts with MinD and FtsZ.</text>
</comment>
<evidence type="ECO:0000259" key="8">
    <source>
        <dbReference type="Pfam" id="PF03775"/>
    </source>
</evidence>
<dbReference type="HAMAP" id="MF_00267">
    <property type="entry name" value="MinC"/>
    <property type="match status" value="1"/>
</dbReference>
<keyword evidence="3 6" id="KW-0717">Septation</keyword>
<feature type="region of interest" description="Disordered" evidence="7">
    <location>
        <begin position="120"/>
        <end position="146"/>
    </location>
</feature>
<dbReference type="Gene3D" id="2.160.20.70">
    <property type="match status" value="1"/>
</dbReference>
<evidence type="ECO:0000256" key="6">
    <source>
        <dbReference type="HAMAP-Rule" id="MF_00267"/>
    </source>
</evidence>
<proteinExistence type="inferred from homology"/>
<dbReference type="PANTHER" id="PTHR34108">
    <property type="entry name" value="SEPTUM SITE-DETERMINING PROTEIN MINC"/>
    <property type="match status" value="1"/>
</dbReference>
<dbReference type="InterPro" id="IPR036145">
    <property type="entry name" value="MinC_C_sf"/>
</dbReference>
<dbReference type="Pfam" id="PF03775">
    <property type="entry name" value="MinC_C"/>
    <property type="match status" value="1"/>
</dbReference>
<accession>A0ABW4KYK7</accession>
<reference evidence="11" key="1">
    <citation type="journal article" date="2019" name="Int. J. Syst. Evol. Microbiol.">
        <title>The Global Catalogue of Microorganisms (GCM) 10K type strain sequencing project: providing services to taxonomists for standard genome sequencing and annotation.</title>
        <authorList>
            <consortium name="The Broad Institute Genomics Platform"/>
            <consortium name="The Broad Institute Genome Sequencing Center for Infectious Disease"/>
            <person name="Wu L."/>
            <person name="Ma J."/>
        </authorList>
    </citation>
    <scope>NUCLEOTIDE SEQUENCE [LARGE SCALE GENOMIC DNA]</scope>
    <source>
        <strain evidence="11">LMG 29247</strain>
    </source>
</reference>
<evidence type="ECO:0000256" key="5">
    <source>
        <dbReference type="ARBA" id="ARBA00025606"/>
    </source>
</evidence>
<evidence type="ECO:0000313" key="10">
    <source>
        <dbReference type="EMBL" id="MFD1712516.1"/>
    </source>
</evidence>
<name>A0ABW4KYK7_9BURK</name>
<evidence type="ECO:0000259" key="9">
    <source>
        <dbReference type="Pfam" id="PF05209"/>
    </source>
</evidence>
<keyword evidence="11" id="KW-1185">Reference proteome</keyword>
<dbReference type="Pfam" id="PF05209">
    <property type="entry name" value="MinC_N"/>
    <property type="match status" value="1"/>
</dbReference>
<evidence type="ECO:0000256" key="7">
    <source>
        <dbReference type="SAM" id="MobiDB-lite"/>
    </source>
</evidence>
<evidence type="ECO:0000256" key="2">
    <source>
        <dbReference type="ARBA" id="ARBA00022618"/>
    </source>
</evidence>
<dbReference type="InterPro" id="IPR013033">
    <property type="entry name" value="MinC"/>
</dbReference>
<keyword evidence="4 6" id="KW-0131">Cell cycle</keyword>
<feature type="domain" description="Septum formation inhibitor MinC N-terminal" evidence="9">
    <location>
        <begin position="13"/>
        <end position="91"/>
    </location>
</feature>
<comment type="function">
    <text evidence="5 6">Cell division inhibitor that blocks the formation of polar Z ring septums. Rapidly oscillates between the poles of the cell to destabilize FtsZ filaments that have formed before they mature into polar Z rings. Prevents FtsZ polymerization.</text>
</comment>
<feature type="domain" description="Septum formation inhibitor MinC C-terminal" evidence="8">
    <location>
        <begin position="151"/>
        <end position="247"/>
    </location>
</feature>
<dbReference type="InterPro" id="IPR005526">
    <property type="entry name" value="Septum_form_inhib_MinC_C"/>
</dbReference>
<dbReference type="Gene3D" id="3.30.70.260">
    <property type="match status" value="1"/>
</dbReference>
<dbReference type="NCBIfam" id="TIGR01222">
    <property type="entry name" value="minC"/>
    <property type="match status" value="1"/>
</dbReference>
<gene>
    <name evidence="6 10" type="primary">minC</name>
    <name evidence="10" type="ORF">ACFSF0_18100</name>
</gene>
<dbReference type="PANTHER" id="PTHR34108:SF1">
    <property type="entry name" value="SEPTUM SITE-DETERMINING PROTEIN MINC"/>
    <property type="match status" value="1"/>
</dbReference>
<evidence type="ECO:0000256" key="1">
    <source>
        <dbReference type="ARBA" id="ARBA00006291"/>
    </source>
</evidence>
<evidence type="ECO:0000313" key="11">
    <source>
        <dbReference type="Proteomes" id="UP001597304"/>
    </source>
</evidence>